<evidence type="ECO:0000313" key="3">
    <source>
        <dbReference type="Proteomes" id="UP000070456"/>
    </source>
</evidence>
<evidence type="ECO:0000256" key="1">
    <source>
        <dbReference type="SAM" id="Coils"/>
    </source>
</evidence>
<name>A0A140L000_9FIRM</name>
<dbReference type="SUPFAM" id="SSF140500">
    <property type="entry name" value="BAS1536-like"/>
    <property type="match status" value="1"/>
</dbReference>
<evidence type="ECO:0008006" key="4">
    <source>
        <dbReference type="Google" id="ProtNLM"/>
    </source>
</evidence>
<dbReference type="GO" id="GO:0043937">
    <property type="term" value="P:regulation of sporulation"/>
    <property type="evidence" value="ECO:0007669"/>
    <property type="project" value="InterPro"/>
</dbReference>
<dbReference type="RefSeq" id="WP_083525154.1">
    <property type="nucleotide sequence ID" value="NZ_LOEE01000072.1"/>
</dbReference>
<dbReference type="Pfam" id="PF09388">
    <property type="entry name" value="SpoOE-like"/>
    <property type="match status" value="1"/>
</dbReference>
<dbReference type="Proteomes" id="UP000070456">
    <property type="component" value="Unassembled WGS sequence"/>
</dbReference>
<organism evidence="2 3">
    <name type="scientific">Thermotalea metallivorans</name>
    <dbReference type="NCBI Taxonomy" id="520762"/>
    <lineage>
        <taxon>Bacteria</taxon>
        <taxon>Bacillati</taxon>
        <taxon>Bacillota</taxon>
        <taxon>Clostridia</taxon>
        <taxon>Peptostreptococcales</taxon>
        <taxon>Thermotaleaceae</taxon>
        <taxon>Thermotalea</taxon>
    </lineage>
</organism>
<sequence>MDKIEQLKMQMESLRDQLSQLLDRHNSLHAQELIQLSDQLHQMMNEYYKLLGLDR</sequence>
<proteinExistence type="predicted"/>
<reference evidence="2 3" key="1">
    <citation type="submission" date="2015-12" db="EMBL/GenBank/DDBJ databases">
        <title>Draft genome sequence of the thermoanaerobe Thermotalea metallivorans, an isolate from the runoff channel of the Great Artesian Basin, Australia.</title>
        <authorList>
            <person name="Patel B.K."/>
        </authorList>
    </citation>
    <scope>NUCLEOTIDE SEQUENCE [LARGE SCALE GENOMIC DNA]</scope>
    <source>
        <strain evidence="2 3">B2-1</strain>
    </source>
</reference>
<keyword evidence="1" id="KW-0175">Coiled coil</keyword>
<accession>A0A140L000</accession>
<dbReference type="InterPro" id="IPR018540">
    <property type="entry name" value="Spo0E-like"/>
</dbReference>
<evidence type="ECO:0000313" key="2">
    <source>
        <dbReference type="EMBL" id="KXG73875.1"/>
    </source>
</evidence>
<dbReference type="Gene3D" id="4.10.280.10">
    <property type="entry name" value="Helix-loop-helix DNA-binding domain"/>
    <property type="match status" value="1"/>
</dbReference>
<feature type="coiled-coil region" evidence="1">
    <location>
        <begin position="1"/>
        <end position="31"/>
    </location>
</feature>
<dbReference type="InterPro" id="IPR036638">
    <property type="entry name" value="HLH_DNA-bd_sf"/>
</dbReference>
<keyword evidence="3" id="KW-1185">Reference proteome</keyword>
<dbReference type="GO" id="GO:0046983">
    <property type="term" value="F:protein dimerization activity"/>
    <property type="evidence" value="ECO:0007669"/>
    <property type="project" value="InterPro"/>
</dbReference>
<dbReference type="EMBL" id="LOEE01000072">
    <property type="protein sequence ID" value="KXG73875.1"/>
    <property type="molecule type" value="Genomic_DNA"/>
</dbReference>
<gene>
    <name evidence="2" type="ORF">AN619_27950</name>
</gene>
<protein>
    <recommendedName>
        <fullName evidence="4">Spo0E like sporulation regulatory protein</fullName>
    </recommendedName>
</protein>
<dbReference type="InterPro" id="IPR037208">
    <property type="entry name" value="Spo0E-like_sf"/>
</dbReference>
<dbReference type="AlphaFoldDB" id="A0A140L000"/>
<comment type="caution">
    <text evidence="2">The sequence shown here is derived from an EMBL/GenBank/DDBJ whole genome shotgun (WGS) entry which is preliminary data.</text>
</comment>